<dbReference type="Pfam" id="PF20703">
    <property type="entry name" value="nSTAND1"/>
    <property type="match status" value="1"/>
</dbReference>
<dbReference type="SUPFAM" id="SSF52980">
    <property type="entry name" value="Restriction endonuclease-like"/>
    <property type="match status" value="1"/>
</dbReference>
<sequence length="964" mass="107495">MFRTSVIALSSNHRTPYLRRCQGLNRFTERNRSAGIDTVIGREMKIDVACKKGSSNKAKGDLLEELAKKLLLAQNYDVVEEIRIVGAELDLLCKHRVNGKEIYVECKAQKDPVSAPVLRQLWGTVDCEEYSEGWIISTSEFTKDAKGFVENWKSKPKEKSERLSFYYPKVIIEALKSSSIISEPPVLSAREVVETPEELGDWTLLLCEYGVYWCVYTLKGGTPYGVLIYGASSGKHICDEDTIQNLATLDTTIADYDLRVGISEEKATANTLSNKLPPVVQVQIGESWDDYRPARPKDFVGRDSTQKEILNFLDSAKDNSGTRIFAITGNSGLGKSSLIAKLRDRSRNVRYKNKYFVYAVDIRGAREPSYIPASLIASLREAQKTGFGDKIELSLTDPSSPLNSSSIQNYLSSLERREQVVCLVFDQFEELYSKPELFGIFNAAKDLMLDVASSQSNLVLGFAWKTDSTTQQDHPAYHLWHELADHRREYRLDVFERGEISKSITKFEKEINQKISAEIRHQVTEVSQGFPWLLKKLCINLYESIAKGEKADSVLLDLDVERLFQADINILSPHELACLKLIAQKAPADWSEIIETSGTTVLNNLVHKRLIIKSGDRLNVYWDIFKDYLLTGRVPVVPYNYIPTSDPSSVLNICTKLKVNEFSDSVHIGNSVGLNEKTIWNIGADLVMLGLAEREGTSFKISNKLGSNDEGAILRLLRETLAKHSLKVALFKSYSGKTISPSIVRDTFRECIPKAKFGEKTWNTYSNRLTNYLIYSGFLLRAGNDLVVQDTGGAILDRAGLARRGKQRGKVFSVSASPFAAFTALSSIPSSGAKIETIGRNELSVLKRFELVTVTDGFIFINTDSISKSGGAKEAIWAAAKNENSLLRCIEIVQVEPGISVKNIAAQISDEYNLNWSEGSKTRNGGILRQWSLWIKEGIESSTVPTPPGRPNKSNHSDAESAGV</sequence>
<accession>A0A265E250</accession>
<dbReference type="InterPro" id="IPR007560">
    <property type="entry name" value="Restrct_endonuc_IV_Mrr"/>
</dbReference>
<protein>
    <submittedName>
        <fullName evidence="5">Restriction endonuclease</fullName>
    </submittedName>
</protein>
<dbReference type="Gene3D" id="3.40.1350.10">
    <property type="match status" value="1"/>
</dbReference>
<dbReference type="GO" id="GO:0004519">
    <property type="term" value="F:endonuclease activity"/>
    <property type="evidence" value="ECO:0007669"/>
    <property type="project" value="UniProtKB-KW"/>
</dbReference>
<dbReference type="InterPro" id="IPR011335">
    <property type="entry name" value="Restrct_endonuc-II-like"/>
</dbReference>
<dbReference type="GO" id="GO:0003677">
    <property type="term" value="F:DNA binding"/>
    <property type="evidence" value="ECO:0007669"/>
    <property type="project" value="InterPro"/>
</dbReference>
<evidence type="ECO:0000313" key="4">
    <source>
        <dbReference type="EMBL" id="EHJ94505.1"/>
    </source>
</evidence>
<gene>
    <name evidence="5" type="ORF">CE457_04420</name>
    <name evidence="4" type="ORF">KUC_1464</name>
</gene>
<reference evidence="4 6" key="1">
    <citation type="submission" date="2011-10" db="EMBL/GenBank/DDBJ databases">
        <authorList>
            <person name="Quillaguamn J."/>
            <person name="Guzmn D."/>
            <person name="Balderrama-Subieta A."/>
            <person name="Cardona-Ortuo C."/>
            <person name="Guevara-Martnez M."/>
            <person name="Callisaya-Quispe N."/>
        </authorList>
    </citation>
    <scope>NUCLEOTIDE SEQUENCE [LARGE SCALE GENOMIC DNA]</scope>
    <source>
        <strain evidence="4 6">LC1</strain>
    </source>
</reference>
<feature type="domain" description="Restriction endonuclease type IV Mrr" evidence="2">
    <location>
        <begin position="59"/>
        <end position="151"/>
    </location>
</feature>
<dbReference type="EMBL" id="NPEY01000002">
    <property type="protein sequence ID" value="OZT75639.1"/>
    <property type="molecule type" value="Genomic_DNA"/>
</dbReference>
<keyword evidence="5" id="KW-0255">Endonuclease</keyword>
<evidence type="ECO:0000313" key="6">
    <source>
        <dbReference type="Proteomes" id="UP000005756"/>
    </source>
</evidence>
<keyword evidence="5" id="KW-0540">Nuclease</keyword>
<dbReference type="SUPFAM" id="SSF52540">
    <property type="entry name" value="P-loop containing nucleoside triphosphate hydrolases"/>
    <property type="match status" value="1"/>
</dbReference>
<dbReference type="InterPro" id="IPR027417">
    <property type="entry name" value="P-loop_NTPase"/>
</dbReference>
<dbReference type="Proteomes" id="UP000005756">
    <property type="component" value="Unassembled WGS sequence"/>
</dbReference>
<dbReference type="Pfam" id="PF04471">
    <property type="entry name" value="Mrr_cat"/>
    <property type="match status" value="1"/>
</dbReference>
<dbReference type="Proteomes" id="UP000216538">
    <property type="component" value="Unassembled WGS sequence"/>
</dbReference>
<dbReference type="InterPro" id="IPR049052">
    <property type="entry name" value="nSTAND1"/>
</dbReference>
<organism evidence="4 6">
    <name type="scientific">Vreelandella boliviensis LC1</name>
    <dbReference type="NCBI Taxonomy" id="1072583"/>
    <lineage>
        <taxon>Bacteria</taxon>
        <taxon>Pseudomonadati</taxon>
        <taxon>Pseudomonadota</taxon>
        <taxon>Gammaproteobacteria</taxon>
        <taxon>Oceanospirillales</taxon>
        <taxon>Halomonadaceae</taxon>
        <taxon>Vreelandella</taxon>
    </lineage>
</organism>
<dbReference type="GO" id="GO:0009307">
    <property type="term" value="P:DNA restriction-modification system"/>
    <property type="evidence" value="ECO:0007669"/>
    <property type="project" value="InterPro"/>
</dbReference>
<dbReference type="Gene3D" id="3.40.50.300">
    <property type="entry name" value="P-loop containing nucleotide triphosphate hydrolases"/>
    <property type="match status" value="1"/>
</dbReference>
<reference evidence="5 7" key="2">
    <citation type="submission" date="2017-07" db="EMBL/GenBank/DDBJ databases">
        <title>Shotgun whole genome sequences of three halophilic bacterial isolates.</title>
        <authorList>
            <person name="Pozzo T."/>
            <person name="Higdon S.M."/>
            <person name="Quillaguaman J."/>
        </authorList>
    </citation>
    <scope>NUCLEOTIDE SEQUENCE [LARGE SCALE GENOMIC DNA]</scope>
    <source>
        <strain evidence="5 7">LC1</strain>
    </source>
</reference>
<evidence type="ECO:0000313" key="5">
    <source>
        <dbReference type="EMBL" id="OZT75639.1"/>
    </source>
</evidence>
<evidence type="ECO:0000259" key="2">
    <source>
        <dbReference type="Pfam" id="PF04471"/>
    </source>
</evidence>
<keyword evidence="5" id="KW-0378">Hydrolase</keyword>
<dbReference type="InterPro" id="IPR011856">
    <property type="entry name" value="tRNA_endonuc-like_dom_sf"/>
</dbReference>
<feature type="compositionally biased region" description="Basic and acidic residues" evidence="1">
    <location>
        <begin position="955"/>
        <end position="964"/>
    </location>
</feature>
<dbReference type="EMBL" id="JH393257">
    <property type="protein sequence ID" value="EHJ94505.1"/>
    <property type="molecule type" value="Genomic_DNA"/>
</dbReference>
<dbReference type="AlphaFoldDB" id="A0A265E250"/>
<evidence type="ECO:0000259" key="3">
    <source>
        <dbReference type="Pfam" id="PF20703"/>
    </source>
</evidence>
<proteinExistence type="predicted"/>
<feature type="region of interest" description="Disordered" evidence="1">
    <location>
        <begin position="940"/>
        <end position="964"/>
    </location>
</feature>
<evidence type="ECO:0000313" key="7">
    <source>
        <dbReference type="Proteomes" id="UP000216538"/>
    </source>
</evidence>
<name>A0A265E250_9GAMM</name>
<keyword evidence="7" id="KW-1185">Reference proteome</keyword>
<evidence type="ECO:0000256" key="1">
    <source>
        <dbReference type="SAM" id="MobiDB-lite"/>
    </source>
</evidence>
<feature type="domain" description="Novel STAND NTPase 1" evidence="3">
    <location>
        <begin position="291"/>
        <end position="516"/>
    </location>
</feature>